<dbReference type="PRINTS" id="PR00086">
    <property type="entry name" value="LLDHDRGNASE"/>
</dbReference>
<dbReference type="InterPro" id="IPR022383">
    <property type="entry name" value="Lactate/malate_DH_C"/>
</dbReference>
<keyword evidence="3 5" id="KW-0520">NAD</keyword>
<dbReference type="SUPFAM" id="SSF56327">
    <property type="entry name" value="LDH C-terminal domain-like"/>
    <property type="match status" value="1"/>
</dbReference>
<feature type="domain" description="Lactate/malate dehydrogenase C-terminal" evidence="8">
    <location>
        <begin position="148"/>
        <end position="308"/>
    </location>
</feature>
<dbReference type="GO" id="GO:0004459">
    <property type="term" value="F:L-lactate dehydrogenase (NAD+) activity"/>
    <property type="evidence" value="ECO:0007669"/>
    <property type="project" value="UniProtKB-EC"/>
</dbReference>
<feature type="active site" description="Proton acceptor" evidence="4">
    <location>
        <position position="178"/>
    </location>
</feature>
<dbReference type="PIRSF" id="PIRSF000102">
    <property type="entry name" value="Lac_mal_DH"/>
    <property type="match status" value="1"/>
</dbReference>
<gene>
    <name evidence="9" type="primary">ldh_2</name>
    <name evidence="9" type="ORF">SAMEA4412661_01859</name>
</gene>
<evidence type="ECO:0000256" key="2">
    <source>
        <dbReference type="ARBA" id="ARBA00023002"/>
    </source>
</evidence>
<comment type="similarity">
    <text evidence="1">Belongs to the LDH/MDH superfamily. LDH family.</text>
</comment>
<evidence type="ECO:0000313" key="10">
    <source>
        <dbReference type="Proteomes" id="UP000243706"/>
    </source>
</evidence>
<dbReference type="Pfam" id="PF02866">
    <property type="entry name" value="Ldh_1_C"/>
    <property type="match status" value="1"/>
</dbReference>
<sequence>MVRMKLGLIGIGKVGSQILTDIQYLNLFSEIVVIDTNEQLARGEVVDHQHAQGLKSMNRIQIKCGDYQDLSDADVVVVTASVETDPNMPDRTALTKGNITVVTDIMNRINHVTQQPLIIFVSNPVDTMTYIATQVNDYPNHKIMGTGTLLESARFRTLIADHFEIDPKSVEGFVIGEHGQHAVPVWSKTTIAGMPLVEFESLSNKPKIDRMYITQQIDKVSFDVFHDKGWTNVAIAKTTVELVKSLIFNEKSILPLTSLASNGYLAVSLPTLVTRQGIEQVFEIVLDATEQEQFEQAQAYIHQTIDTHYKR</sequence>
<evidence type="ECO:0000256" key="4">
    <source>
        <dbReference type="PIRSR" id="PIRSR000102-1"/>
    </source>
</evidence>
<dbReference type="AlphaFoldDB" id="A0A240CA20"/>
<accession>A0A240CA20</accession>
<reference evidence="9 10" key="1">
    <citation type="submission" date="2017-06" db="EMBL/GenBank/DDBJ databases">
        <authorList>
            <consortium name="Pathogen Informatics"/>
        </authorList>
    </citation>
    <scope>NUCLEOTIDE SEQUENCE [LARGE SCALE GENOMIC DNA]</scope>
    <source>
        <strain evidence="9 10">NCTC13833</strain>
    </source>
</reference>
<dbReference type="Gene3D" id="3.40.50.720">
    <property type="entry name" value="NAD(P)-binding Rossmann-like Domain"/>
    <property type="match status" value="1"/>
</dbReference>
<dbReference type="InterPro" id="IPR001236">
    <property type="entry name" value="Lactate/malate_DH_N"/>
</dbReference>
<evidence type="ECO:0000313" key="9">
    <source>
        <dbReference type="EMBL" id="SNW04113.1"/>
    </source>
</evidence>
<dbReference type="InterPro" id="IPR036291">
    <property type="entry name" value="NAD(P)-bd_dom_sf"/>
</dbReference>
<evidence type="ECO:0000256" key="6">
    <source>
        <dbReference type="RuleBase" id="RU003369"/>
    </source>
</evidence>
<dbReference type="PANTHER" id="PTHR43128">
    <property type="entry name" value="L-2-HYDROXYCARBOXYLATE DEHYDROGENASE (NAD(P)(+))"/>
    <property type="match status" value="1"/>
</dbReference>
<dbReference type="EMBL" id="LT906464">
    <property type="protein sequence ID" value="SNW04113.1"/>
    <property type="molecule type" value="Genomic_DNA"/>
</dbReference>
<dbReference type="InterPro" id="IPR015955">
    <property type="entry name" value="Lactate_DH/Glyco_Ohase_4_C"/>
</dbReference>
<evidence type="ECO:0000256" key="3">
    <source>
        <dbReference type="ARBA" id="ARBA00023027"/>
    </source>
</evidence>
<proteinExistence type="inferred from homology"/>
<dbReference type="Gene3D" id="3.90.110.10">
    <property type="entry name" value="Lactate dehydrogenase/glycoside hydrolase, family 4, C-terminal"/>
    <property type="match status" value="1"/>
</dbReference>
<dbReference type="InterPro" id="IPR001557">
    <property type="entry name" value="L-lactate/malate_DH"/>
</dbReference>
<evidence type="ECO:0000259" key="8">
    <source>
        <dbReference type="Pfam" id="PF02866"/>
    </source>
</evidence>
<feature type="binding site" evidence="5">
    <location>
        <begin position="121"/>
        <end position="123"/>
    </location>
    <ligand>
        <name>NAD(+)</name>
        <dbReference type="ChEBI" id="CHEBI:57540"/>
    </ligand>
</feature>
<feature type="binding site" evidence="5">
    <location>
        <begin position="10"/>
        <end position="15"/>
    </location>
    <ligand>
        <name>NAD(+)</name>
        <dbReference type="ChEBI" id="CHEBI:57540"/>
    </ligand>
</feature>
<dbReference type="PANTHER" id="PTHR43128:SF16">
    <property type="entry name" value="L-LACTATE DEHYDROGENASE"/>
    <property type="match status" value="1"/>
</dbReference>
<evidence type="ECO:0000256" key="1">
    <source>
        <dbReference type="ARBA" id="ARBA00006054"/>
    </source>
</evidence>
<dbReference type="Proteomes" id="UP000243706">
    <property type="component" value="Chromosome 1"/>
</dbReference>
<feature type="domain" description="Lactate/malate dehydrogenase N-terminal" evidence="7">
    <location>
        <begin position="4"/>
        <end position="145"/>
    </location>
</feature>
<feature type="binding site" evidence="5">
    <location>
        <position position="98"/>
    </location>
    <ligand>
        <name>NAD(+)</name>
        <dbReference type="ChEBI" id="CHEBI:57540"/>
    </ligand>
</feature>
<dbReference type="EC" id="1.1.1.27" evidence="9"/>
<evidence type="ECO:0000256" key="5">
    <source>
        <dbReference type="PIRSR" id="PIRSR000102-3"/>
    </source>
</evidence>
<name>A0A240CA20_9STAP</name>
<dbReference type="GO" id="GO:0006089">
    <property type="term" value="P:lactate metabolic process"/>
    <property type="evidence" value="ECO:0007669"/>
    <property type="project" value="TreeGrafter"/>
</dbReference>
<dbReference type="Pfam" id="PF00056">
    <property type="entry name" value="Ldh_1_N"/>
    <property type="match status" value="1"/>
</dbReference>
<protein>
    <submittedName>
        <fullName evidence="9">Lactate dehydrogenase</fullName>
        <ecNumber evidence="9">1.1.1.27</ecNumber>
    </submittedName>
</protein>
<evidence type="ECO:0000259" key="7">
    <source>
        <dbReference type="Pfam" id="PF00056"/>
    </source>
</evidence>
<feature type="binding site" evidence="5">
    <location>
        <position position="35"/>
    </location>
    <ligand>
        <name>NAD(+)</name>
        <dbReference type="ChEBI" id="CHEBI:57540"/>
    </ligand>
</feature>
<keyword evidence="2 6" id="KW-0560">Oxidoreductase</keyword>
<organism evidence="9 10">
    <name type="scientific">Staphylococcus muscae</name>
    <dbReference type="NCBI Taxonomy" id="1294"/>
    <lineage>
        <taxon>Bacteria</taxon>
        <taxon>Bacillati</taxon>
        <taxon>Bacillota</taxon>
        <taxon>Bacilli</taxon>
        <taxon>Bacillales</taxon>
        <taxon>Staphylococcaceae</taxon>
        <taxon>Staphylococcus</taxon>
    </lineage>
</organism>
<dbReference type="SUPFAM" id="SSF51735">
    <property type="entry name" value="NAD(P)-binding Rossmann-fold domains"/>
    <property type="match status" value="1"/>
</dbReference>